<comment type="caution">
    <text evidence="2">The sequence shown here is derived from an EMBL/GenBank/DDBJ whole genome shotgun (WGS) entry which is preliminary data.</text>
</comment>
<dbReference type="SUPFAM" id="SSF53448">
    <property type="entry name" value="Nucleotide-diphospho-sugar transferases"/>
    <property type="match status" value="1"/>
</dbReference>
<evidence type="ECO:0000259" key="1">
    <source>
        <dbReference type="Pfam" id="PF00535"/>
    </source>
</evidence>
<gene>
    <name evidence="2" type="ORF">COS99_01985</name>
</gene>
<dbReference type="PANTHER" id="PTHR22916">
    <property type="entry name" value="GLYCOSYLTRANSFERASE"/>
    <property type="match status" value="1"/>
</dbReference>
<dbReference type="Pfam" id="PF00535">
    <property type="entry name" value="Glycos_transf_2"/>
    <property type="match status" value="1"/>
</dbReference>
<name>A0A2J0KW80_9BACT</name>
<accession>A0A2J0KW80</accession>
<dbReference type="PANTHER" id="PTHR22916:SF3">
    <property type="entry name" value="UDP-GLCNAC:BETAGAL BETA-1,3-N-ACETYLGLUCOSAMINYLTRANSFERASE-LIKE PROTEIN 1"/>
    <property type="match status" value="1"/>
</dbReference>
<sequence length="412" mass="48253">MQNSKVKVSVVIPAYNYAKYLHKAIDSALNQDYTGEFEVIVVNDASTDKTDEICNNYGKRIIYLKNNRNLGLASTLNKGIRAAKGEYILTLESDDELLSWAMRWYAKALDAFPFIAMVYGDFIRAYIEMNVEHTHKCMDFDRKLLESRNIIYCSTQMYRKKAFQEAGNYQVDYPADWDLWLRMTERFCALHVPVILQKRTSKKTSFSVNIYNEGSYGRRVGKVMASLRRRKLINSINPVFYYHLKQTGERLRCEKMTQASNQCDFIEKEFQSKKVLVIENSEGYLTAAFNKKGIKGVRVDKENLVKGGCLETGFDLVVLWDVMNFFQDEDLTRAIDKVIKSMPKAIALFMETQEAYGSAYDRFTKPYAWWIEQFSRYYKTVEPMQVRPKLDENNWFYNYGLDKIMFFKKTEV</sequence>
<dbReference type="InterPro" id="IPR001173">
    <property type="entry name" value="Glyco_trans_2-like"/>
</dbReference>
<evidence type="ECO:0000313" key="2">
    <source>
        <dbReference type="EMBL" id="PIU42069.1"/>
    </source>
</evidence>
<dbReference type="Gene3D" id="3.90.550.10">
    <property type="entry name" value="Spore Coat Polysaccharide Biosynthesis Protein SpsA, Chain A"/>
    <property type="match status" value="1"/>
</dbReference>
<organism evidence="2 3">
    <name type="scientific">Candidatus Aquitaenariimonas noxiae</name>
    <dbReference type="NCBI Taxonomy" id="1974741"/>
    <lineage>
        <taxon>Bacteria</taxon>
        <taxon>Pseudomonadati</taxon>
        <taxon>Candidatus Omnitrophota</taxon>
        <taxon>Candidatus Aquitaenariimonas</taxon>
    </lineage>
</organism>
<reference evidence="2 3" key="1">
    <citation type="submission" date="2017-09" db="EMBL/GenBank/DDBJ databases">
        <title>Depth-based differentiation of microbial function through sediment-hosted aquifers and enrichment of novel symbionts in the deep terrestrial subsurface.</title>
        <authorList>
            <person name="Probst A.J."/>
            <person name="Ladd B."/>
            <person name="Jarett J.K."/>
            <person name="Geller-Mcgrath D.E."/>
            <person name="Sieber C.M."/>
            <person name="Emerson J.B."/>
            <person name="Anantharaman K."/>
            <person name="Thomas B.C."/>
            <person name="Malmstrom R."/>
            <person name="Stieglmeier M."/>
            <person name="Klingl A."/>
            <person name="Woyke T."/>
            <person name="Ryan C.M."/>
            <person name="Banfield J.F."/>
        </authorList>
    </citation>
    <scope>NUCLEOTIDE SEQUENCE [LARGE SCALE GENOMIC DNA]</scope>
    <source>
        <strain evidence="2">CG07_land_8_20_14_0_80_42_15</strain>
    </source>
</reference>
<dbReference type="EMBL" id="PEWV01000020">
    <property type="protein sequence ID" value="PIU42069.1"/>
    <property type="molecule type" value="Genomic_DNA"/>
</dbReference>
<dbReference type="AlphaFoldDB" id="A0A2J0KW80"/>
<protein>
    <recommendedName>
        <fullName evidence="1">Glycosyltransferase 2-like domain-containing protein</fullName>
    </recommendedName>
</protein>
<proteinExistence type="predicted"/>
<evidence type="ECO:0000313" key="3">
    <source>
        <dbReference type="Proteomes" id="UP000230052"/>
    </source>
</evidence>
<feature type="domain" description="Glycosyltransferase 2-like" evidence="1">
    <location>
        <begin position="9"/>
        <end position="164"/>
    </location>
</feature>
<dbReference type="InterPro" id="IPR029044">
    <property type="entry name" value="Nucleotide-diphossugar_trans"/>
</dbReference>
<dbReference type="Proteomes" id="UP000230052">
    <property type="component" value="Unassembled WGS sequence"/>
</dbReference>
<dbReference type="GO" id="GO:0016758">
    <property type="term" value="F:hexosyltransferase activity"/>
    <property type="evidence" value="ECO:0007669"/>
    <property type="project" value="UniProtKB-ARBA"/>
</dbReference>